<dbReference type="EMBL" id="BAABHB010000018">
    <property type="protein sequence ID" value="GAA4419279.1"/>
    <property type="molecule type" value="Genomic_DNA"/>
</dbReference>
<proteinExistence type="predicted"/>
<protein>
    <submittedName>
        <fullName evidence="1">Uncharacterized protein</fullName>
    </submittedName>
</protein>
<keyword evidence="2" id="KW-1185">Reference proteome</keyword>
<name>A0ABP8KYL9_9BACT</name>
<organism evidence="1 2">
    <name type="scientific">Nibrella viscosa</name>
    <dbReference type="NCBI Taxonomy" id="1084524"/>
    <lineage>
        <taxon>Bacteria</taxon>
        <taxon>Pseudomonadati</taxon>
        <taxon>Bacteroidota</taxon>
        <taxon>Cytophagia</taxon>
        <taxon>Cytophagales</taxon>
        <taxon>Spirosomataceae</taxon>
        <taxon>Nibrella</taxon>
    </lineage>
</organism>
<evidence type="ECO:0000313" key="2">
    <source>
        <dbReference type="Proteomes" id="UP001500936"/>
    </source>
</evidence>
<accession>A0ABP8KYL9</accession>
<reference evidence="2" key="1">
    <citation type="journal article" date="2019" name="Int. J. Syst. Evol. Microbiol.">
        <title>The Global Catalogue of Microorganisms (GCM) 10K type strain sequencing project: providing services to taxonomists for standard genome sequencing and annotation.</title>
        <authorList>
            <consortium name="The Broad Institute Genomics Platform"/>
            <consortium name="The Broad Institute Genome Sequencing Center for Infectious Disease"/>
            <person name="Wu L."/>
            <person name="Ma J."/>
        </authorList>
    </citation>
    <scope>NUCLEOTIDE SEQUENCE [LARGE SCALE GENOMIC DNA]</scope>
    <source>
        <strain evidence="2">JCM 17925</strain>
    </source>
</reference>
<comment type="caution">
    <text evidence="1">The sequence shown here is derived from an EMBL/GenBank/DDBJ whole genome shotgun (WGS) entry which is preliminary data.</text>
</comment>
<evidence type="ECO:0000313" key="1">
    <source>
        <dbReference type="EMBL" id="GAA4419279.1"/>
    </source>
</evidence>
<gene>
    <name evidence="1" type="ORF">GCM10023187_53430</name>
</gene>
<dbReference type="RefSeq" id="WP_345271126.1">
    <property type="nucleotide sequence ID" value="NZ_BAABHB010000018.1"/>
</dbReference>
<sequence length="225" mass="26277">MIQLKKKVTEDWQNAFPELAVYSQNKFYKIVGPTIIGLELVKLPRTEDYRPYFICYPLWKQNIKTCLDNPIIIKEFNNKKGMLFSIPYAKHTAFFSDVLSEVKKQIPIPFEGDVSLKKLFSTIDEYSKTSYLSAAPNSYLQAVLQESKLALALCTSNDDQVRSILSHIQKSNWDVAHFAMWKVDVSQWLNQLQKMVENREELIFKVKQNKQEKKLEKLHHSKLEA</sequence>
<dbReference type="Proteomes" id="UP001500936">
    <property type="component" value="Unassembled WGS sequence"/>
</dbReference>